<name>S8AJC8_DACHA</name>
<proteinExistence type="predicted"/>
<dbReference type="EMBL" id="AQGS01000254">
    <property type="protein sequence ID" value="EPS41251.1"/>
    <property type="molecule type" value="Genomic_DNA"/>
</dbReference>
<comment type="caution">
    <text evidence="1">The sequence shown here is derived from an EMBL/GenBank/DDBJ whole genome shotgun (WGS) entry which is preliminary data.</text>
</comment>
<protein>
    <submittedName>
        <fullName evidence="1">Uncharacterized protein</fullName>
    </submittedName>
</protein>
<dbReference type="AlphaFoldDB" id="S8AJC8"/>
<reference evidence="1 2" key="1">
    <citation type="journal article" date="2013" name="PLoS Genet.">
        <title>Genomic mechanisms accounting for the adaptation to parasitism in nematode-trapping fungi.</title>
        <authorList>
            <person name="Meerupati T."/>
            <person name="Andersson K.M."/>
            <person name="Friman E."/>
            <person name="Kumar D."/>
            <person name="Tunlid A."/>
            <person name="Ahren D."/>
        </authorList>
    </citation>
    <scope>NUCLEOTIDE SEQUENCE [LARGE SCALE GENOMIC DNA]</scope>
    <source>
        <strain evidence="1 2">CBS 200.50</strain>
    </source>
</reference>
<dbReference type="HOGENOM" id="CLU_1209790_0_0_1"/>
<accession>S8AJC8</accession>
<sequence length="263" mass="29657">MPLPTYKLVIWRNESGDPKFNGVHTSTFDYMENPIPQLTENSLLKLINCCSGSLKFTEKVLNEVNSNQEVQKSNTKYCLAAMDIWGNDWRHRGLVLKLVDFNPSSYNCDSKNTANLDSGPEPTAVNFMSPISTSKSQSRYKFAVIRENDDGSPWSMCYGCSEDPIPEVYKARSPGSYHVIHMTRWPKEYHELIDKLTRDLDNSLEVAGHSGSYHICAVEVHEDDETHEKWRSVVWELNDTQTSITRALSSVAAGTITPASTIS</sequence>
<evidence type="ECO:0000313" key="1">
    <source>
        <dbReference type="EMBL" id="EPS41251.1"/>
    </source>
</evidence>
<gene>
    <name evidence="1" type="ORF">H072_4790</name>
</gene>
<reference evidence="2" key="2">
    <citation type="submission" date="2013-04" db="EMBL/GenBank/DDBJ databases">
        <title>Genomic mechanisms accounting for the adaptation to parasitism in nematode-trapping fungi.</title>
        <authorList>
            <person name="Ahren D.G."/>
        </authorList>
    </citation>
    <scope>NUCLEOTIDE SEQUENCE [LARGE SCALE GENOMIC DNA]</scope>
    <source>
        <strain evidence="2">CBS 200.50</strain>
    </source>
</reference>
<keyword evidence="2" id="KW-1185">Reference proteome</keyword>
<dbReference type="Proteomes" id="UP000015100">
    <property type="component" value="Unassembled WGS sequence"/>
</dbReference>
<evidence type="ECO:0000313" key="2">
    <source>
        <dbReference type="Proteomes" id="UP000015100"/>
    </source>
</evidence>
<dbReference type="OrthoDB" id="5483506at2759"/>
<organism evidence="1 2">
    <name type="scientific">Dactylellina haptotyla (strain CBS 200.50)</name>
    <name type="common">Nematode-trapping fungus</name>
    <name type="synonym">Monacrosporium haptotylum</name>
    <dbReference type="NCBI Taxonomy" id="1284197"/>
    <lineage>
        <taxon>Eukaryota</taxon>
        <taxon>Fungi</taxon>
        <taxon>Dikarya</taxon>
        <taxon>Ascomycota</taxon>
        <taxon>Pezizomycotina</taxon>
        <taxon>Orbiliomycetes</taxon>
        <taxon>Orbiliales</taxon>
        <taxon>Orbiliaceae</taxon>
        <taxon>Dactylellina</taxon>
    </lineage>
</organism>